<dbReference type="AlphaFoldDB" id="A0AA95H591"/>
<organism evidence="3">
    <name type="scientific">Candidatus Thiocaldithrix dubininis</name>
    <dbReference type="NCBI Taxonomy" id="3080823"/>
    <lineage>
        <taxon>Bacteria</taxon>
        <taxon>Pseudomonadati</taxon>
        <taxon>Pseudomonadota</taxon>
        <taxon>Gammaproteobacteria</taxon>
        <taxon>Thiotrichales</taxon>
        <taxon>Thiotrichaceae</taxon>
        <taxon>Candidatus Thiocaldithrix</taxon>
    </lineage>
</organism>
<gene>
    <name evidence="3" type="ORF">QJT80_00665</name>
</gene>
<feature type="chain" id="PRO_5041675994" evidence="1">
    <location>
        <begin position="20"/>
        <end position="157"/>
    </location>
</feature>
<dbReference type="PROSITE" id="PS00287">
    <property type="entry name" value="CYSTATIN"/>
    <property type="match status" value="1"/>
</dbReference>
<dbReference type="InterPro" id="IPR005590">
    <property type="entry name" value="DUF333"/>
</dbReference>
<dbReference type="KEGG" id="tdu:QJT80_00665"/>
<dbReference type="InterPro" id="IPR018073">
    <property type="entry name" value="Prot_inh_cystat_CS"/>
</dbReference>
<dbReference type="CDD" id="cd00042">
    <property type="entry name" value="CY"/>
    <property type="match status" value="1"/>
</dbReference>
<sequence length="157" mass="16589">MNKLLFITLISLITSNALAMPNPASKNCVDKGGKLEIVTEKNGGQVGMCHLPNGVVCEEFALLRKECPATPKPAMLGGYTSVSVNNADVKQAASFAANQVSKGKAKLRKVTAAQTQVVAGLNYRLVIQLSNGQRYKVVVYKPLGSGAKLVLSSVSKL</sequence>
<dbReference type="Gene3D" id="3.10.450.10">
    <property type="match status" value="1"/>
</dbReference>
<dbReference type="EMBL" id="CP124755">
    <property type="protein sequence ID" value="WGZ90996.1"/>
    <property type="molecule type" value="Genomic_DNA"/>
</dbReference>
<dbReference type="GO" id="GO:0004869">
    <property type="term" value="F:cysteine-type endopeptidase inhibitor activity"/>
    <property type="evidence" value="ECO:0007669"/>
    <property type="project" value="InterPro"/>
</dbReference>
<proteinExistence type="predicted"/>
<reference evidence="3" key="2">
    <citation type="submission" date="2023-04" db="EMBL/GenBank/DDBJ databases">
        <authorList>
            <person name="Beletskiy A.V."/>
            <person name="Mardanov A.V."/>
            <person name="Ravin N.V."/>
        </authorList>
    </citation>
    <scope>NUCLEOTIDE SEQUENCE</scope>
    <source>
        <strain evidence="3">GKL-01</strain>
    </source>
</reference>
<dbReference type="SMART" id="SM00043">
    <property type="entry name" value="CY"/>
    <property type="match status" value="1"/>
</dbReference>
<dbReference type="SUPFAM" id="SSF54403">
    <property type="entry name" value="Cystatin/monellin"/>
    <property type="match status" value="1"/>
</dbReference>
<dbReference type="InterPro" id="IPR000010">
    <property type="entry name" value="Cystatin_dom"/>
</dbReference>
<reference evidence="3" key="1">
    <citation type="journal article" date="2023" name="Int. J. Mol. Sci.">
        <title>Metagenomics Revealed a New Genus 'Candidatus Thiocaldithrix dubininis' gen. nov., sp. nov. and a New Species 'Candidatus Thiothrix putei' sp. nov. in the Family Thiotrichaceae, Some Members of Which Have Traits of Both Na+- and H+-Motive Energetics.</title>
        <authorList>
            <person name="Ravin N.V."/>
            <person name="Muntyan M.S."/>
            <person name="Smolyakov D.D."/>
            <person name="Rudenko T.S."/>
            <person name="Beletsky A.V."/>
            <person name="Mardanov A.V."/>
            <person name="Grabovich M.Y."/>
        </authorList>
    </citation>
    <scope>NUCLEOTIDE SEQUENCE</scope>
    <source>
        <strain evidence="3">GKL-01</strain>
    </source>
</reference>
<dbReference type="PANTHER" id="PTHR38008:SF2">
    <property type="entry name" value="HEMOLYSIN"/>
    <property type="match status" value="1"/>
</dbReference>
<name>A0AA95H591_9GAMM</name>
<dbReference type="PANTHER" id="PTHR38008">
    <property type="entry name" value="HEMOLYSIN-RELATED"/>
    <property type="match status" value="1"/>
</dbReference>
<feature type="domain" description="Cystatin" evidence="2">
    <location>
        <begin position="74"/>
        <end position="154"/>
    </location>
</feature>
<accession>A0AA95H591</accession>
<feature type="signal peptide" evidence="1">
    <location>
        <begin position="1"/>
        <end position="19"/>
    </location>
</feature>
<dbReference type="Pfam" id="PF03891">
    <property type="entry name" value="DUF333"/>
    <property type="match status" value="1"/>
</dbReference>
<dbReference type="Proteomes" id="UP001300672">
    <property type="component" value="Chromosome"/>
</dbReference>
<protein>
    <submittedName>
        <fullName evidence="3">DUF333 domain-containing protein</fullName>
    </submittedName>
</protein>
<keyword evidence="1" id="KW-0732">Signal</keyword>
<evidence type="ECO:0000256" key="1">
    <source>
        <dbReference type="SAM" id="SignalP"/>
    </source>
</evidence>
<evidence type="ECO:0000259" key="2">
    <source>
        <dbReference type="SMART" id="SM00043"/>
    </source>
</evidence>
<dbReference type="Pfam" id="PF16845">
    <property type="entry name" value="SQAPI"/>
    <property type="match status" value="1"/>
</dbReference>
<dbReference type="InterPro" id="IPR046350">
    <property type="entry name" value="Cystatin_sf"/>
</dbReference>
<evidence type="ECO:0000313" key="3">
    <source>
        <dbReference type="EMBL" id="WGZ90996.1"/>
    </source>
</evidence>